<dbReference type="EMBL" id="JARJCM010000204">
    <property type="protein sequence ID" value="KAJ7022724.1"/>
    <property type="molecule type" value="Genomic_DNA"/>
</dbReference>
<feature type="compositionally biased region" description="Polar residues" evidence="1">
    <location>
        <begin position="1"/>
        <end position="25"/>
    </location>
</feature>
<dbReference type="SUPFAM" id="SSF54695">
    <property type="entry name" value="POZ domain"/>
    <property type="match status" value="1"/>
</dbReference>
<evidence type="ECO:0000259" key="2">
    <source>
        <dbReference type="PROSITE" id="PS50097"/>
    </source>
</evidence>
<feature type="region of interest" description="Disordered" evidence="1">
    <location>
        <begin position="1"/>
        <end position="33"/>
    </location>
</feature>
<dbReference type="PROSITE" id="PS50097">
    <property type="entry name" value="BTB"/>
    <property type="match status" value="1"/>
</dbReference>
<evidence type="ECO:0000313" key="4">
    <source>
        <dbReference type="Proteomes" id="UP001218188"/>
    </source>
</evidence>
<dbReference type="InterPro" id="IPR000210">
    <property type="entry name" value="BTB/POZ_dom"/>
</dbReference>
<keyword evidence="4" id="KW-1185">Reference proteome</keyword>
<feature type="region of interest" description="Disordered" evidence="1">
    <location>
        <begin position="307"/>
        <end position="337"/>
    </location>
</feature>
<gene>
    <name evidence="3" type="ORF">C8F04DRAFT_1272309</name>
</gene>
<evidence type="ECO:0000256" key="1">
    <source>
        <dbReference type="SAM" id="MobiDB-lite"/>
    </source>
</evidence>
<dbReference type="AlphaFoldDB" id="A0AAD6S8A5"/>
<feature type="compositionally biased region" description="Low complexity" evidence="1">
    <location>
        <begin position="311"/>
        <end position="333"/>
    </location>
</feature>
<proteinExistence type="predicted"/>
<accession>A0AAD6S8A5</accession>
<protein>
    <recommendedName>
        <fullName evidence="2">BTB domain-containing protein</fullName>
    </recommendedName>
</protein>
<dbReference type="Proteomes" id="UP001218188">
    <property type="component" value="Unassembled WGS sequence"/>
</dbReference>
<comment type="caution">
    <text evidence="3">The sequence shown here is derived from an EMBL/GenBank/DDBJ whole genome shotgun (WGS) entry which is preliminary data.</text>
</comment>
<dbReference type="InterPro" id="IPR011333">
    <property type="entry name" value="SKP1/BTB/POZ_sf"/>
</dbReference>
<name>A0AAD6S8A5_9AGAR</name>
<organism evidence="3 4">
    <name type="scientific">Mycena alexandri</name>
    <dbReference type="NCBI Taxonomy" id="1745969"/>
    <lineage>
        <taxon>Eukaryota</taxon>
        <taxon>Fungi</taxon>
        <taxon>Dikarya</taxon>
        <taxon>Basidiomycota</taxon>
        <taxon>Agaricomycotina</taxon>
        <taxon>Agaricomycetes</taxon>
        <taxon>Agaricomycetidae</taxon>
        <taxon>Agaricales</taxon>
        <taxon>Marasmiineae</taxon>
        <taxon>Mycenaceae</taxon>
        <taxon>Mycena</taxon>
    </lineage>
</organism>
<reference evidence="3" key="1">
    <citation type="submission" date="2023-03" db="EMBL/GenBank/DDBJ databases">
        <title>Massive genome expansion in bonnet fungi (Mycena s.s.) driven by repeated elements and novel gene families across ecological guilds.</title>
        <authorList>
            <consortium name="Lawrence Berkeley National Laboratory"/>
            <person name="Harder C.B."/>
            <person name="Miyauchi S."/>
            <person name="Viragh M."/>
            <person name="Kuo A."/>
            <person name="Thoen E."/>
            <person name="Andreopoulos B."/>
            <person name="Lu D."/>
            <person name="Skrede I."/>
            <person name="Drula E."/>
            <person name="Henrissat B."/>
            <person name="Morin E."/>
            <person name="Kohler A."/>
            <person name="Barry K."/>
            <person name="LaButti K."/>
            <person name="Morin E."/>
            <person name="Salamov A."/>
            <person name="Lipzen A."/>
            <person name="Mereny Z."/>
            <person name="Hegedus B."/>
            <person name="Baldrian P."/>
            <person name="Stursova M."/>
            <person name="Weitz H."/>
            <person name="Taylor A."/>
            <person name="Grigoriev I.V."/>
            <person name="Nagy L.G."/>
            <person name="Martin F."/>
            <person name="Kauserud H."/>
        </authorList>
    </citation>
    <scope>NUCLEOTIDE SEQUENCE</scope>
    <source>
        <strain evidence="3">CBHHK200</strain>
    </source>
</reference>
<sequence length="471" mass="52018">MSTTHGPESTLFTFGSTTNDPQTESMLKRKRSDSQAMLVGVPEKFQVMTDGGTTPTASGSRARIIHDDTYYLEDGSCIILVQNTLFNVHRTILSKDNSSFSTMFTLPQGENEIEGRSDDNPILLTGDTVAEFRHFLWALYALPPELRVIHSSDADLTQLMDIARIANKYSFKTLETWSLDAIQEYVNRKPSPILTSIPPPNSYTFSPNSPSTHGHGATPIESTAQLTRLIRLAQMCNHEKLLSTMITLLRQLMSSSLQYAYLAMTLADELDLRALRGAAYLEVMQKAVVVKRAKVDPIKRKLPVAVAGPSTSTGAGPGALATAAADDAAGSEASEGDVDEEGRLVVNRAQQLRLLSGYYRLTGTWERLRTTPPHFDHAPSCGATWHQHGCTQSWLEFWKDKTRSDAVLALGLADVLGRLKQVQRDYDRWGSATYMHHDCRMAAKRSISDVLKTVEEALPDYFSEAGDEASD</sequence>
<dbReference type="Gene3D" id="3.30.710.10">
    <property type="entry name" value="Potassium Channel Kv1.1, Chain A"/>
    <property type="match status" value="1"/>
</dbReference>
<feature type="domain" description="BTB" evidence="2">
    <location>
        <begin position="75"/>
        <end position="158"/>
    </location>
</feature>
<evidence type="ECO:0000313" key="3">
    <source>
        <dbReference type="EMBL" id="KAJ7022724.1"/>
    </source>
</evidence>